<dbReference type="AlphaFoldDB" id="A0A3E3DY55"/>
<comment type="caution">
    <text evidence="2">The sequence shown here is derived from an EMBL/GenBank/DDBJ whole genome shotgun (WGS) entry which is preliminary data.</text>
</comment>
<dbReference type="RefSeq" id="WP_117532023.1">
    <property type="nucleotide sequence ID" value="NZ_QUSM01000003.1"/>
</dbReference>
<evidence type="ECO:0000256" key="1">
    <source>
        <dbReference type="SAM" id="Phobius"/>
    </source>
</evidence>
<evidence type="ECO:0000313" key="3">
    <source>
        <dbReference type="Proteomes" id="UP000261212"/>
    </source>
</evidence>
<feature type="transmembrane region" description="Helical" evidence="1">
    <location>
        <begin position="12"/>
        <end position="32"/>
    </location>
</feature>
<keyword evidence="1" id="KW-1133">Transmembrane helix</keyword>
<accession>A0A3E3DY55</accession>
<reference evidence="2 3" key="1">
    <citation type="submission" date="2018-08" db="EMBL/GenBank/DDBJ databases">
        <title>A genome reference for cultivated species of the human gut microbiota.</title>
        <authorList>
            <person name="Zou Y."/>
            <person name="Xue W."/>
            <person name="Luo G."/>
        </authorList>
    </citation>
    <scope>NUCLEOTIDE SEQUENCE [LARGE SCALE GENOMIC DNA]</scope>
    <source>
        <strain evidence="2 3">AM25-6</strain>
    </source>
</reference>
<dbReference type="EMBL" id="QUSM01000003">
    <property type="protein sequence ID" value="RGD74180.1"/>
    <property type="molecule type" value="Genomic_DNA"/>
</dbReference>
<dbReference type="Proteomes" id="UP000261212">
    <property type="component" value="Unassembled WGS sequence"/>
</dbReference>
<sequence length="180" mass="21430">MAETLYTLHFNYSYIPILLIPLIVSIGFFTFNRWYTRQNSGVNEPRNKLHKKYIANNILTKAVGLITFILFIYTSAGYLIDYFDLKEKYETDNYKTISGYVERFHALKKEGHDSEHFYIDDIYFEYSNREMMIGYNIPLYKNGAIKINGQYLIIKYVTYENGENVIIEIKEDKIKEMKNE</sequence>
<keyword evidence="1" id="KW-0472">Membrane</keyword>
<gene>
    <name evidence="2" type="ORF">DW687_05285</name>
</gene>
<feature type="transmembrane region" description="Helical" evidence="1">
    <location>
        <begin position="53"/>
        <end position="73"/>
    </location>
</feature>
<evidence type="ECO:0000313" key="2">
    <source>
        <dbReference type="EMBL" id="RGD74180.1"/>
    </source>
</evidence>
<keyword evidence="1" id="KW-0812">Transmembrane</keyword>
<proteinExistence type="predicted"/>
<organism evidence="2 3">
    <name type="scientific">Anaerofustis stercorihominis</name>
    <dbReference type="NCBI Taxonomy" id="214853"/>
    <lineage>
        <taxon>Bacteria</taxon>
        <taxon>Bacillati</taxon>
        <taxon>Bacillota</taxon>
        <taxon>Clostridia</taxon>
        <taxon>Eubacteriales</taxon>
        <taxon>Eubacteriaceae</taxon>
        <taxon>Anaerofustis</taxon>
    </lineage>
</organism>
<protein>
    <submittedName>
        <fullName evidence="2">Uncharacterized protein</fullName>
    </submittedName>
</protein>
<name>A0A3E3DY55_9FIRM</name>